<accession>A0A1W2GZB7</accession>
<dbReference type="STRING" id="758820.SAMN00777080_0519"/>
<evidence type="ECO:0000313" key="1">
    <source>
        <dbReference type="EMBL" id="SMD41983.1"/>
    </source>
</evidence>
<evidence type="ECO:0000313" key="2">
    <source>
        <dbReference type="Proteomes" id="UP000192333"/>
    </source>
</evidence>
<dbReference type="Proteomes" id="UP000192333">
    <property type="component" value="Chromosome I"/>
</dbReference>
<dbReference type="SUPFAM" id="SSF50998">
    <property type="entry name" value="Quinoprotein alcohol dehydrogenase-like"/>
    <property type="match status" value="1"/>
</dbReference>
<dbReference type="EMBL" id="LT838813">
    <property type="protein sequence ID" value="SMD41983.1"/>
    <property type="molecule type" value="Genomic_DNA"/>
</dbReference>
<reference evidence="2" key="1">
    <citation type="submission" date="2017-04" db="EMBL/GenBank/DDBJ databases">
        <authorList>
            <person name="Varghese N."/>
            <person name="Submissions S."/>
        </authorList>
    </citation>
    <scope>NUCLEOTIDE SEQUENCE [LARGE SCALE GENOMIC DNA]</scope>
    <source>
        <strain evidence="2">DSM 16537</strain>
    </source>
</reference>
<dbReference type="InterPro" id="IPR011047">
    <property type="entry name" value="Quinoprotein_ADH-like_sf"/>
</dbReference>
<keyword evidence="2" id="KW-1185">Reference proteome</keyword>
<protein>
    <submittedName>
        <fullName evidence="1">Uncharacterized protein</fullName>
    </submittedName>
</protein>
<dbReference type="RefSeq" id="WP_157370044.1">
    <property type="nucleotide sequence ID" value="NZ_LT838813.1"/>
</dbReference>
<dbReference type="AlphaFoldDB" id="A0A1W2GZB7"/>
<organism evidence="1 2">
    <name type="scientific">Aquiflexum balticum DSM 16537</name>
    <dbReference type="NCBI Taxonomy" id="758820"/>
    <lineage>
        <taxon>Bacteria</taxon>
        <taxon>Pseudomonadati</taxon>
        <taxon>Bacteroidota</taxon>
        <taxon>Cytophagia</taxon>
        <taxon>Cytophagales</taxon>
        <taxon>Cyclobacteriaceae</taxon>
        <taxon>Aquiflexum</taxon>
    </lineage>
</organism>
<gene>
    <name evidence="1" type="ORF">SAMN00777080_0519</name>
</gene>
<name>A0A1W2GZB7_9BACT</name>
<sequence length="295" mass="32305">MKFKTEPVLMSIADGEIFLATLEGCFGWSKELNLPSIIYDSGLSRMLVVGIGENVATIGQWLPTMKTWIPNSGKAVMEIPVFSGKASALTASKDNLWVAGADIDKSHGSISKKDHVPLLEEKIMELSPSGQMVQLKTGPIGRVNHICGGKGWLLFTEKDKPGKISLIKNEKIESLSFPGGLLTATARQGDKVVLGSQKGFWNFDPTTLKFELVAKSKDDEPAPLFICICGEKIFSATSKGVFDIYNKNEIGRVGQQPYALTCNGESLLILWQKGELEQWNTKTNKLENSLITLIE</sequence>
<proteinExistence type="predicted"/>